<keyword evidence="1" id="KW-0732">Signal</keyword>
<evidence type="ECO:0000256" key="1">
    <source>
        <dbReference type="SAM" id="SignalP"/>
    </source>
</evidence>
<proteinExistence type="predicted"/>
<keyword evidence="3" id="KW-1185">Reference proteome</keyword>
<accession>A0AAV8PU22</accession>
<name>A0AAV8PU22_ENSVE</name>
<feature type="signal peptide" evidence="1">
    <location>
        <begin position="1"/>
        <end position="24"/>
    </location>
</feature>
<evidence type="ECO:0000313" key="2">
    <source>
        <dbReference type="EMBL" id="KAJ8458992.1"/>
    </source>
</evidence>
<evidence type="ECO:0000313" key="3">
    <source>
        <dbReference type="Proteomes" id="UP001222027"/>
    </source>
</evidence>
<dbReference type="AlphaFoldDB" id="A0AAV8PU22"/>
<protein>
    <recommendedName>
        <fullName evidence="4">DUF538 domain-containing protein</fullName>
    </recommendedName>
</protein>
<comment type="caution">
    <text evidence="2">The sequence shown here is derived from an EMBL/GenBank/DDBJ whole genome shotgun (WGS) entry which is preliminary data.</text>
</comment>
<organism evidence="2 3">
    <name type="scientific">Ensete ventricosum</name>
    <name type="common">Abyssinian banana</name>
    <name type="synonym">Musa ensete</name>
    <dbReference type="NCBI Taxonomy" id="4639"/>
    <lineage>
        <taxon>Eukaryota</taxon>
        <taxon>Viridiplantae</taxon>
        <taxon>Streptophyta</taxon>
        <taxon>Embryophyta</taxon>
        <taxon>Tracheophyta</taxon>
        <taxon>Spermatophyta</taxon>
        <taxon>Magnoliopsida</taxon>
        <taxon>Liliopsida</taxon>
        <taxon>Zingiberales</taxon>
        <taxon>Musaceae</taxon>
        <taxon>Ensete</taxon>
    </lineage>
</organism>
<dbReference type="InterPro" id="IPR007493">
    <property type="entry name" value="DUF538"/>
</dbReference>
<gene>
    <name evidence="2" type="ORF">OPV22_031918</name>
</gene>
<dbReference type="PANTHER" id="PTHR31676:SF96">
    <property type="entry name" value="EXPRESSED PROTEIN"/>
    <property type="match status" value="1"/>
</dbReference>
<sequence length="181" mass="19672">MASRLRLISAVAALLLVAVLTASADDVHDALQDFGLPKGLLPDSVSSFSLAENGEFVVELRASCYVQFTDLVYYEKTIRGKISHGTISDLSGIEARKFFIWVPISVIEAHPADGTIEFKVGFLSELHPETQFESVPHCKAKAFLRGVFSPEELLPLSVSEVQVPDPSSVFSLSTNSSEICI</sequence>
<dbReference type="SUPFAM" id="SSF141562">
    <property type="entry name" value="At5g01610-like"/>
    <property type="match status" value="1"/>
</dbReference>
<reference evidence="2 3" key="1">
    <citation type="submission" date="2022-12" db="EMBL/GenBank/DDBJ databases">
        <title>Chromosome-scale assembly of the Ensete ventricosum genome.</title>
        <authorList>
            <person name="Dussert Y."/>
            <person name="Stocks J."/>
            <person name="Wendawek A."/>
            <person name="Woldeyes F."/>
            <person name="Nichols R.A."/>
            <person name="Borrell J.S."/>
        </authorList>
    </citation>
    <scope>NUCLEOTIDE SEQUENCE [LARGE SCALE GENOMIC DNA]</scope>
    <source>
        <strain evidence="3">cv. Maze</strain>
        <tissue evidence="2">Seeds</tissue>
    </source>
</reference>
<evidence type="ECO:0008006" key="4">
    <source>
        <dbReference type="Google" id="ProtNLM"/>
    </source>
</evidence>
<dbReference type="Gene3D" id="2.30.240.10">
    <property type="entry name" value="At5g01610-like"/>
    <property type="match status" value="1"/>
</dbReference>
<dbReference type="InterPro" id="IPR036758">
    <property type="entry name" value="At5g01610-like"/>
</dbReference>
<dbReference type="Pfam" id="PF04398">
    <property type="entry name" value="DUF538"/>
    <property type="match status" value="1"/>
</dbReference>
<dbReference type="Proteomes" id="UP001222027">
    <property type="component" value="Unassembled WGS sequence"/>
</dbReference>
<dbReference type="PANTHER" id="PTHR31676">
    <property type="entry name" value="T31J12.3 PROTEIN-RELATED"/>
    <property type="match status" value="1"/>
</dbReference>
<feature type="chain" id="PRO_5043911211" description="DUF538 domain-containing protein" evidence="1">
    <location>
        <begin position="25"/>
        <end position="181"/>
    </location>
</feature>
<dbReference type="EMBL" id="JAQQAF010000009">
    <property type="protein sequence ID" value="KAJ8458992.1"/>
    <property type="molecule type" value="Genomic_DNA"/>
</dbReference>